<evidence type="ECO:0000256" key="1">
    <source>
        <dbReference type="SAM" id="Phobius"/>
    </source>
</evidence>
<evidence type="ECO:0000313" key="3">
    <source>
        <dbReference type="Proteomes" id="UP000254575"/>
    </source>
</evidence>
<organism evidence="2 3">
    <name type="scientific">Suttonella indologenes</name>
    <dbReference type="NCBI Taxonomy" id="13276"/>
    <lineage>
        <taxon>Bacteria</taxon>
        <taxon>Pseudomonadati</taxon>
        <taxon>Pseudomonadota</taxon>
        <taxon>Gammaproteobacteria</taxon>
        <taxon>Cardiobacteriales</taxon>
        <taxon>Cardiobacteriaceae</taxon>
        <taxon>Suttonella</taxon>
    </lineage>
</organism>
<accession>A0A380MX57</accession>
<keyword evidence="1" id="KW-0472">Membrane</keyword>
<dbReference type="EMBL" id="UHIA01000004">
    <property type="protein sequence ID" value="SUO96862.1"/>
    <property type="molecule type" value="Genomic_DNA"/>
</dbReference>
<keyword evidence="1" id="KW-1133">Transmembrane helix</keyword>
<keyword evidence="3" id="KW-1185">Reference proteome</keyword>
<dbReference type="RefSeq" id="WP_115218453.1">
    <property type="nucleotide sequence ID" value="NZ_UHIA01000004.1"/>
</dbReference>
<protein>
    <submittedName>
        <fullName evidence="2">Uncharacterized protein</fullName>
    </submittedName>
</protein>
<keyword evidence="1" id="KW-0812">Transmembrane</keyword>
<sequence>MTMVAHGAISVIICFITLFIFCVHTELLDENDKNIRNKKILKLSVVYSLIYLFLTSLLPFLLLQFFSLIPFGLLLWIWAKFGIQAMLNEKFFDSEPLSPELEKRINSRKNLKN</sequence>
<feature type="transmembrane region" description="Helical" evidence="1">
    <location>
        <begin position="6"/>
        <end position="28"/>
    </location>
</feature>
<proteinExistence type="predicted"/>
<reference evidence="2 3" key="1">
    <citation type="submission" date="2018-06" db="EMBL/GenBank/DDBJ databases">
        <authorList>
            <consortium name="Pathogen Informatics"/>
            <person name="Doyle S."/>
        </authorList>
    </citation>
    <scope>NUCLEOTIDE SEQUENCE [LARGE SCALE GENOMIC DNA]</scope>
    <source>
        <strain evidence="2 3">NCTC10717</strain>
    </source>
</reference>
<feature type="transmembrane region" description="Helical" evidence="1">
    <location>
        <begin position="40"/>
        <end position="62"/>
    </location>
</feature>
<gene>
    <name evidence="2" type="ORF">NCTC10717_01216</name>
</gene>
<dbReference type="Proteomes" id="UP000254575">
    <property type="component" value="Unassembled WGS sequence"/>
</dbReference>
<name>A0A380MX57_9GAMM</name>
<dbReference type="AlphaFoldDB" id="A0A380MX57"/>
<evidence type="ECO:0000313" key="2">
    <source>
        <dbReference type="EMBL" id="SUO96862.1"/>
    </source>
</evidence>